<reference evidence="2 3" key="1">
    <citation type="submission" date="2017-08" db="EMBL/GenBank/DDBJ databases">
        <title>Draft genome sequence of filamentous cyanobacterium Calothrix elsteri CCALA 953.</title>
        <authorList>
            <person name="Gagunashvili A.N."/>
            <person name="Elster J."/>
            <person name="Andresson O.S."/>
        </authorList>
    </citation>
    <scope>NUCLEOTIDE SEQUENCE [LARGE SCALE GENOMIC DNA]</scope>
    <source>
        <strain evidence="2 3">CCALA 953</strain>
    </source>
</reference>
<keyword evidence="2" id="KW-0808">Transferase</keyword>
<feature type="domain" description="Glycosyl transferase family 1" evidence="1">
    <location>
        <begin position="208"/>
        <end position="355"/>
    </location>
</feature>
<dbReference type="PANTHER" id="PTHR45947:SF3">
    <property type="entry name" value="SULFOQUINOVOSYL TRANSFERASE SQD2"/>
    <property type="match status" value="1"/>
</dbReference>
<gene>
    <name evidence="2" type="ORF">CK510_11960</name>
</gene>
<organism evidence="2 3">
    <name type="scientific">Brunnivagina elsteri CCALA 953</name>
    <dbReference type="NCBI Taxonomy" id="987040"/>
    <lineage>
        <taxon>Bacteria</taxon>
        <taxon>Bacillati</taxon>
        <taxon>Cyanobacteriota</taxon>
        <taxon>Cyanophyceae</taxon>
        <taxon>Nostocales</taxon>
        <taxon>Calotrichaceae</taxon>
        <taxon>Brunnivagina</taxon>
    </lineage>
</organism>
<dbReference type="EMBL" id="NTFS01000109">
    <property type="protein sequence ID" value="PAX54860.1"/>
    <property type="molecule type" value="Genomic_DNA"/>
</dbReference>
<dbReference type="PANTHER" id="PTHR45947">
    <property type="entry name" value="SULFOQUINOVOSYL TRANSFERASE SQD2"/>
    <property type="match status" value="1"/>
</dbReference>
<dbReference type="Gene3D" id="3.40.50.2000">
    <property type="entry name" value="Glycogen Phosphorylase B"/>
    <property type="match status" value="2"/>
</dbReference>
<keyword evidence="3" id="KW-1185">Reference proteome</keyword>
<dbReference type="AlphaFoldDB" id="A0A2A2TJ20"/>
<evidence type="ECO:0000313" key="2">
    <source>
        <dbReference type="EMBL" id="PAX54860.1"/>
    </source>
</evidence>
<proteinExistence type="predicted"/>
<dbReference type="InterPro" id="IPR050194">
    <property type="entry name" value="Glycosyltransferase_grp1"/>
</dbReference>
<evidence type="ECO:0000313" key="3">
    <source>
        <dbReference type="Proteomes" id="UP000218238"/>
    </source>
</evidence>
<dbReference type="Proteomes" id="UP000218238">
    <property type="component" value="Unassembled WGS sequence"/>
</dbReference>
<accession>A0A2A2TJ20</accession>
<dbReference type="GO" id="GO:0016757">
    <property type="term" value="F:glycosyltransferase activity"/>
    <property type="evidence" value="ECO:0007669"/>
    <property type="project" value="InterPro"/>
</dbReference>
<evidence type="ECO:0000259" key="1">
    <source>
        <dbReference type="Pfam" id="PF00534"/>
    </source>
</evidence>
<protein>
    <submittedName>
        <fullName evidence="2">Glycosyl transferase</fullName>
    </submittedName>
</protein>
<dbReference type="OrthoDB" id="516698at2"/>
<dbReference type="SUPFAM" id="SSF53756">
    <property type="entry name" value="UDP-Glycosyltransferase/glycogen phosphorylase"/>
    <property type="match status" value="1"/>
</dbReference>
<dbReference type="RefSeq" id="WP_095721917.1">
    <property type="nucleotide sequence ID" value="NZ_NTFS01000109.1"/>
</dbReference>
<dbReference type="CDD" id="cd03801">
    <property type="entry name" value="GT4_PimA-like"/>
    <property type="match status" value="1"/>
</dbReference>
<comment type="caution">
    <text evidence="2">The sequence shown here is derived from an EMBL/GenBank/DDBJ whole genome shotgun (WGS) entry which is preliminary data.</text>
</comment>
<sequence>MFEQTPQKSQQDDNYRVAWLIPSLRGGNYWHPVLSEFTRQFTKTLVYTAQWSGYAAGFENEFVVEVIGEQRLFKAQSTEGYNRNFIILSPKVIIHLLKFKPDVIFTNGFSLWTLLSILFKPIGKWRVTIAYEGSAPNIDCRDSQFRTFCRRIMAKWGDAFVTNSKAGKLYLTEVLGAQPELVFAQPYEVPVSAALLQQVQNSHPEQLRLLPKPIFLFVGQLIPRKGIRCLLKACATLKTRGRNDYTLLIIGEGEQRQELEAFSKEQDLPVKWLGWVDYGSLGNYFKVADVFVLPTIEDTWGMVVLEAMVFSKPILCSTGAGASEMVIEGENGYLFEPENIEELAKSMCRFMDGSDIAHMGSISQKLIAQYTPKAAAKFLADVTYFAFGSCEVTRS</sequence>
<name>A0A2A2TJ20_9CYAN</name>
<dbReference type="InterPro" id="IPR001296">
    <property type="entry name" value="Glyco_trans_1"/>
</dbReference>
<dbReference type="Pfam" id="PF00534">
    <property type="entry name" value="Glycos_transf_1"/>
    <property type="match status" value="1"/>
</dbReference>